<dbReference type="EMBL" id="JAGKQM010000011">
    <property type="protein sequence ID" value="KAH0902425.1"/>
    <property type="molecule type" value="Genomic_DNA"/>
</dbReference>
<sequence length="117" mass="13329">MSYLLQDDDGQITEPRSISAGVLMFKLITAWTTLELDLSMVSLKTWDGLSIQRFRWRSLRRECLDWRGYIIPALGTSHALLHLEKLCPTLADGTRMVLIFGGRGDKDVQTAIKYLEV</sequence>
<name>A0ABQ8BDT6_BRANA</name>
<dbReference type="Proteomes" id="UP000824890">
    <property type="component" value="Unassembled WGS sequence"/>
</dbReference>
<proteinExistence type="predicted"/>
<dbReference type="InterPro" id="IPR036052">
    <property type="entry name" value="TrpB-like_PALP_sf"/>
</dbReference>
<accession>A0ABQ8BDT6</accession>
<dbReference type="PANTHER" id="PTHR48077">
    <property type="entry name" value="TRYPTOPHAN SYNTHASE-RELATED"/>
    <property type="match status" value="1"/>
</dbReference>
<comment type="caution">
    <text evidence="3">The sequence shown here is derived from an EMBL/GenBank/DDBJ whole genome shotgun (WGS) entry which is preliminary data.</text>
</comment>
<dbReference type="PANTHER" id="PTHR48077:SF3">
    <property type="entry name" value="TRYPTOPHAN SYNTHASE"/>
    <property type="match status" value="1"/>
</dbReference>
<dbReference type="SUPFAM" id="SSF53686">
    <property type="entry name" value="Tryptophan synthase beta subunit-like PLP-dependent enzymes"/>
    <property type="match status" value="1"/>
</dbReference>
<keyword evidence="2" id="KW-0663">Pyridoxal phosphate</keyword>
<protein>
    <submittedName>
        <fullName evidence="3">Uncharacterized protein</fullName>
    </submittedName>
</protein>
<comment type="cofactor">
    <cofactor evidence="1">
        <name>pyridoxal 5'-phosphate</name>
        <dbReference type="ChEBI" id="CHEBI:597326"/>
    </cofactor>
</comment>
<evidence type="ECO:0000313" key="4">
    <source>
        <dbReference type="Proteomes" id="UP000824890"/>
    </source>
</evidence>
<organism evidence="3 4">
    <name type="scientific">Brassica napus</name>
    <name type="common">Rape</name>
    <dbReference type="NCBI Taxonomy" id="3708"/>
    <lineage>
        <taxon>Eukaryota</taxon>
        <taxon>Viridiplantae</taxon>
        <taxon>Streptophyta</taxon>
        <taxon>Embryophyta</taxon>
        <taxon>Tracheophyta</taxon>
        <taxon>Spermatophyta</taxon>
        <taxon>Magnoliopsida</taxon>
        <taxon>eudicotyledons</taxon>
        <taxon>Gunneridae</taxon>
        <taxon>Pentapetalae</taxon>
        <taxon>rosids</taxon>
        <taxon>malvids</taxon>
        <taxon>Brassicales</taxon>
        <taxon>Brassicaceae</taxon>
        <taxon>Brassiceae</taxon>
        <taxon>Brassica</taxon>
    </lineage>
</organism>
<dbReference type="Gene3D" id="3.40.50.1100">
    <property type="match status" value="1"/>
</dbReference>
<evidence type="ECO:0000313" key="3">
    <source>
        <dbReference type="EMBL" id="KAH0902425.1"/>
    </source>
</evidence>
<keyword evidence="4" id="KW-1185">Reference proteome</keyword>
<evidence type="ECO:0000256" key="1">
    <source>
        <dbReference type="ARBA" id="ARBA00001933"/>
    </source>
</evidence>
<dbReference type="InterPro" id="IPR023026">
    <property type="entry name" value="Trp_synth_beta/beta-like"/>
</dbReference>
<gene>
    <name evidence="3" type="ORF">HID58_041928</name>
</gene>
<evidence type="ECO:0000256" key="2">
    <source>
        <dbReference type="ARBA" id="ARBA00022898"/>
    </source>
</evidence>
<reference evidence="3 4" key="1">
    <citation type="submission" date="2021-05" db="EMBL/GenBank/DDBJ databases">
        <title>Genome Assembly of Synthetic Allotetraploid Brassica napus Reveals Homoeologous Exchanges between Subgenomes.</title>
        <authorList>
            <person name="Davis J.T."/>
        </authorList>
    </citation>
    <scope>NUCLEOTIDE SEQUENCE [LARGE SCALE GENOMIC DNA]</scope>
    <source>
        <strain evidence="4">cv. Da-Ae</strain>
        <tissue evidence="3">Seedling</tissue>
    </source>
</reference>